<dbReference type="GO" id="GO:0003935">
    <property type="term" value="F:GTP cyclohydrolase II activity"/>
    <property type="evidence" value="ECO:0007669"/>
    <property type="project" value="UniProtKB-EC"/>
</dbReference>
<evidence type="ECO:0000313" key="19">
    <source>
        <dbReference type="EMBL" id="MDT9685948.1"/>
    </source>
</evidence>
<dbReference type="Proteomes" id="UP001250181">
    <property type="component" value="Unassembled WGS sequence"/>
</dbReference>
<dbReference type="GO" id="GO:0008686">
    <property type="term" value="F:3,4-dihydroxy-2-butanone-4-phosphate synthase activity"/>
    <property type="evidence" value="ECO:0007669"/>
    <property type="project" value="UniProtKB-EC"/>
</dbReference>
<evidence type="ECO:0000256" key="11">
    <source>
        <dbReference type="ARBA" id="ARBA00022842"/>
    </source>
</evidence>
<name>A0ABU3QTS3_9ACTN</name>
<keyword evidence="20" id="KW-1185">Reference proteome</keyword>
<dbReference type="Gene3D" id="3.90.870.10">
    <property type="entry name" value="DHBP synthase"/>
    <property type="match status" value="1"/>
</dbReference>
<dbReference type="PANTHER" id="PTHR21327">
    <property type="entry name" value="GTP CYCLOHYDROLASE II-RELATED"/>
    <property type="match status" value="1"/>
</dbReference>
<evidence type="ECO:0000259" key="18">
    <source>
        <dbReference type="Pfam" id="PF00925"/>
    </source>
</evidence>
<feature type="binding site" evidence="17">
    <location>
        <position position="381"/>
    </location>
    <ligand>
        <name>GTP</name>
        <dbReference type="ChEBI" id="CHEBI:37565"/>
    </ligand>
</feature>
<dbReference type="RefSeq" id="WP_315880985.1">
    <property type="nucleotide sequence ID" value="NZ_JAWCTQ010000051.1"/>
</dbReference>
<dbReference type="SUPFAM" id="SSF55821">
    <property type="entry name" value="YrdC/RibB"/>
    <property type="match status" value="1"/>
</dbReference>
<protein>
    <recommendedName>
        <fullName evidence="17">Riboflavin biosynthesis protein RibBA</fullName>
    </recommendedName>
    <domain>
        <recommendedName>
            <fullName evidence="17">3,4-dihydroxy-2-butanone 4-phosphate synthase</fullName>
            <shortName evidence="17">DHBP synthase</shortName>
            <ecNumber evidence="17">4.1.99.12</ecNumber>
        </recommendedName>
    </domain>
    <domain>
        <recommendedName>
            <fullName evidence="17">GTP cyclohydrolase-2</fullName>
            <ecNumber evidence="17">3.5.4.25</ecNumber>
        </recommendedName>
        <alternativeName>
            <fullName evidence="17">GTP cyclohydrolase II</fullName>
        </alternativeName>
    </domain>
</protein>
<feature type="domain" description="GTP cyclohydrolase II" evidence="18">
    <location>
        <begin position="236"/>
        <end position="401"/>
    </location>
</feature>
<dbReference type="InterPro" id="IPR032677">
    <property type="entry name" value="GTP_cyclohydro_II"/>
</dbReference>
<comment type="function">
    <text evidence="17">Catalyzes the conversion of GTP to 2,5-diamino-6-ribosylamino-4(3H)-pyrimidinone 5'-phosphate (DARP), formate and pyrophosphate.</text>
</comment>
<dbReference type="Pfam" id="PF00925">
    <property type="entry name" value="GTP_cyclohydro2"/>
    <property type="match status" value="1"/>
</dbReference>
<keyword evidence="12 17" id="KW-0342">GTP-binding</keyword>
<evidence type="ECO:0000256" key="16">
    <source>
        <dbReference type="ARBA" id="ARBA00049295"/>
    </source>
</evidence>
<dbReference type="NCBIfam" id="TIGR00505">
    <property type="entry name" value="ribA"/>
    <property type="match status" value="1"/>
</dbReference>
<dbReference type="PIRSF" id="PIRSF001259">
    <property type="entry name" value="RibA"/>
    <property type="match status" value="1"/>
</dbReference>
<dbReference type="HAMAP" id="MF_00180">
    <property type="entry name" value="RibB"/>
    <property type="match status" value="1"/>
</dbReference>
<feature type="binding site" evidence="17">
    <location>
        <position position="42"/>
    </location>
    <ligand>
        <name>Mg(2+)</name>
        <dbReference type="ChEBI" id="CHEBI:18420"/>
        <label>2</label>
    </ligand>
</feature>
<feature type="active site" description="Nucleophile; for GTP cyclohydrolase activity" evidence="17">
    <location>
        <position position="360"/>
    </location>
</feature>
<keyword evidence="13 17" id="KW-0464">Manganese</keyword>
<comment type="cofactor">
    <cofactor evidence="17">
        <name>Zn(2+)</name>
        <dbReference type="ChEBI" id="CHEBI:29105"/>
    </cofactor>
    <text evidence="17">Binds 1 zinc ion per subunit.</text>
</comment>
<dbReference type="NCBIfam" id="NF006803">
    <property type="entry name" value="PRK09311.1"/>
    <property type="match status" value="1"/>
</dbReference>
<evidence type="ECO:0000256" key="2">
    <source>
        <dbReference type="ARBA" id="ARBA00002284"/>
    </source>
</evidence>
<dbReference type="SUPFAM" id="SSF142695">
    <property type="entry name" value="RibA-like"/>
    <property type="match status" value="1"/>
</dbReference>
<evidence type="ECO:0000256" key="3">
    <source>
        <dbReference type="ARBA" id="ARBA00004853"/>
    </source>
</evidence>
<evidence type="ECO:0000256" key="10">
    <source>
        <dbReference type="ARBA" id="ARBA00022833"/>
    </source>
</evidence>
<accession>A0ABU3QTS3</accession>
<dbReference type="NCBIfam" id="NF001591">
    <property type="entry name" value="PRK00393.1"/>
    <property type="match status" value="1"/>
</dbReference>
<feature type="binding site" evidence="17">
    <location>
        <position position="46"/>
    </location>
    <ligand>
        <name>D-ribulose 5-phosphate</name>
        <dbReference type="ChEBI" id="CHEBI:58121"/>
    </ligand>
</feature>
<dbReference type="InterPro" id="IPR000422">
    <property type="entry name" value="DHBP_synthase_RibB"/>
</dbReference>
<feature type="binding site" evidence="17">
    <location>
        <position position="346"/>
    </location>
    <ligand>
        <name>GTP</name>
        <dbReference type="ChEBI" id="CHEBI:37565"/>
    </ligand>
</feature>
<feature type="site" description="Essential for DHBP synthase activity" evidence="17">
    <location>
        <position position="142"/>
    </location>
</feature>
<comment type="cofactor">
    <cofactor evidence="17">
        <name>Mg(2+)</name>
        <dbReference type="ChEBI" id="CHEBI:18420"/>
    </cofactor>
    <cofactor evidence="17">
        <name>Mn(2+)</name>
        <dbReference type="ChEBI" id="CHEBI:29035"/>
    </cofactor>
    <text evidence="17">Binds 2 divalent metal cations per subunit. Magnesium or manganese.</text>
</comment>
<comment type="catalytic activity">
    <reaction evidence="1 17">
        <text>D-ribulose 5-phosphate = (2S)-2-hydroxy-3-oxobutyl phosphate + formate + H(+)</text>
        <dbReference type="Rhea" id="RHEA:18457"/>
        <dbReference type="ChEBI" id="CHEBI:15378"/>
        <dbReference type="ChEBI" id="CHEBI:15740"/>
        <dbReference type="ChEBI" id="CHEBI:58121"/>
        <dbReference type="ChEBI" id="CHEBI:58830"/>
        <dbReference type="EC" id="4.1.99.12"/>
    </reaction>
</comment>
<feature type="binding site" evidence="17">
    <location>
        <begin position="156"/>
        <end position="160"/>
    </location>
    <ligand>
        <name>D-ribulose 5-phosphate</name>
        <dbReference type="ChEBI" id="CHEBI:58121"/>
    </ligand>
</feature>
<evidence type="ECO:0000256" key="8">
    <source>
        <dbReference type="ARBA" id="ARBA00022741"/>
    </source>
</evidence>
<dbReference type="EMBL" id="JAWCTQ010000051">
    <property type="protein sequence ID" value="MDT9685948.1"/>
    <property type="molecule type" value="Genomic_DNA"/>
</dbReference>
<dbReference type="Gene3D" id="3.40.50.10990">
    <property type="entry name" value="GTP cyclohydrolase II"/>
    <property type="match status" value="1"/>
</dbReference>
<sequence>MTTAPELPLWDTADLTLDPVEQAVRDIAAGRPVVVVDDEDRENEGDLVVAAEKATPEIVAFMMSECRGLICAPMEGDELDRLRLPQMVEENTESMRTAFTVSVDAAPAHGVTTGISAADRATTLQLLASGAAEPSDFVRPGHVFPLRARPGGVLARNGHTEAAVDLARLAGLRPAGAIVEIAGEDGVMLRLPELVPFARKHGLTIISIEDLVAYRRGTAPAARHDTATAPAPAVHREAEVRLPTAHGDFTAYGYRSTADGVEHVALVHGDLGDGEDVLVRVHSECLTGDVFHSLRCDCGPQLHAAMDRITEAGRGVVVYLRGHEGRGIGLLSKLRAYELQERGRDTLDANLELGLPADARDYAAGARMLADLGVRSVRLMTNNPEKTAALAHHGLTVAGREPMPVQAGEHNVRYLRTKRDRMGHDLPWLDGPADVSPCVTQ</sequence>
<feature type="binding site" evidence="17">
    <location>
        <begin position="41"/>
        <end position="42"/>
    </location>
    <ligand>
        <name>D-ribulose 5-phosphate</name>
        <dbReference type="ChEBI" id="CHEBI:58121"/>
    </ligand>
</feature>
<evidence type="ECO:0000256" key="13">
    <source>
        <dbReference type="ARBA" id="ARBA00023211"/>
    </source>
</evidence>
<feature type="active site" description="Proton acceptor; for GTP cyclohydrolase activity" evidence="17">
    <location>
        <position position="358"/>
    </location>
</feature>
<feature type="binding site" evidence="17">
    <location>
        <position position="296"/>
    </location>
    <ligand>
        <name>Zn(2+)</name>
        <dbReference type="ChEBI" id="CHEBI:29105"/>
        <note>catalytic</note>
    </ligand>
</feature>
<dbReference type="InterPro" id="IPR036144">
    <property type="entry name" value="RibA-like_sf"/>
</dbReference>
<evidence type="ECO:0000256" key="5">
    <source>
        <dbReference type="ARBA" id="ARBA00005520"/>
    </source>
</evidence>
<dbReference type="InterPro" id="IPR000926">
    <property type="entry name" value="RibA"/>
</dbReference>
<feature type="binding site" evidence="17">
    <location>
        <position position="285"/>
    </location>
    <ligand>
        <name>Zn(2+)</name>
        <dbReference type="ChEBI" id="CHEBI:29105"/>
        <note>catalytic</note>
    </ligand>
</feature>
<feature type="binding site" evidence="17">
    <location>
        <position position="159"/>
    </location>
    <ligand>
        <name>Mg(2+)</name>
        <dbReference type="ChEBI" id="CHEBI:18420"/>
        <label>2</label>
    </ligand>
</feature>
<gene>
    <name evidence="17" type="primary">ribBA</name>
    <name evidence="19" type="ORF">RND61_28335</name>
</gene>
<dbReference type="PANTHER" id="PTHR21327:SF18">
    <property type="entry name" value="3,4-DIHYDROXY-2-BUTANONE 4-PHOSPHATE SYNTHASE"/>
    <property type="match status" value="1"/>
</dbReference>
<comment type="caution">
    <text evidence="19">The sequence shown here is derived from an EMBL/GenBank/DDBJ whole genome shotgun (WGS) entry which is preliminary data.</text>
</comment>
<feature type="binding site" evidence="17">
    <location>
        <position position="298"/>
    </location>
    <ligand>
        <name>Zn(2+)</name>
        <dbReference type="ChEBI" id="CHEBI:29105"/>
        <note>catalytic</note>
    </ligand>
</feature>
<feature type="binding site" evidence="17">
    <location>
        <position position="180"/>
    </location>
    <ligand>
        <name>D-ribulose 5-phosphate</name>
        <dbReference type="ChEBI" id="CHEBI:58121"/>
    </ligand>
</feature>
<dbReference type="EC" id="3.5.4.25" evidence="17"/>
<dbReference type="EC" id="4.1.99.12" evidence="17"/>
<dbReference type="NCBIfam" id="TIGR00506">
    <property type="entry name" value="ribB"/>
    <property type="match status" value="1"/>
</dbReference>
<comment type="function">
    <text evidence="2 17">Catalyzes the conversion of D-ribulose 5-phosphate to formate and 3,4-dihydroxy-2-butanone 4-phosphate.</text>
</comment>
<feature type="binding site" evidence="17">
    <location>
        <position position="386"/>
    </location>
    <ligand>
        <name>GTP</name>
        <dbReference type="ChEBI" id="CHEBI:37565"/>
    </ligand>
</feature>
<comment type="similarity">
    <text evidence="5 17">In the N-terminal section; belongs to the DHBP synthase family.</text>
</comment>
<feature type="binding site" evidence="17">
    <location>
        <position position="42"/>
    </location>
    <ligand>
        <name>Mg(2+)</name>
        <dbReference type="ChEBI" id="CHEBI:18420"/>
        <label>1</label>
    </ligand>
</feature>
<dbReference type="HAMAP" id="MF_00179">
    <property type="entry name" value="RibA"/>
    <property type="match status" value="1"/>
</dbReference>
<comment type="pathway">
    <text evidence="4 17">Cofactor biosynthesis; riboflavin biosynthesis; 2-hydroxy-3-oxobutyl phosphate from D-ribulose 5-phosphate: step 1/1.</text>
</comment>
<evidence type="ECO:0000256" key="4">
    <source>
        <dbReference type="ARBA" id="ARBA00004904"/>
    </source>
</evidence>
<evidence type="ECO:0000256" key="9">
    <source>
        <dbReference type="ARBA" id="ARBA00022801"/>
    </source>
</evidence>
<keyword evidence="8 17" id="KW-0547">Nucleotide-binding</keyword>
<feature type="region of interest" description="DHBP synthase" evidence="17">
    <location>
        <begin position="1"/>
        <end position="217"/>
    </location>
</feature>
<keyword evidence="6 17" id="KW-0686">Riboflavin biosynthesis</keyword>
<keyword evidence="10 17" id="KW-0862">Zinc</keyword>
<reference evidence="19 20" key="1">
    <citation type="submission" date="2023-09" db="EMBL/GenBank/DDBJ databases">
        <title>Streptomyces sp. nov.: A antagonism against Alternaria gaisen Producing Streptochlin, Isolated from Tamarix root soil.</title>
        <authorList>
            <person name="Chen Y."/>
        </authorList>
    </citation>
    <scope>NUCLEOTIDE SEQUENCE [LARGE SCALE GENOMIC DNA]</scope>
    <source>
        <strain evidence="19 20">TRM76323</strain>
    </source>
</reference>
<organism evidence="19 20">
    <name type="scientific">Streptomyces tamarix</name>
    <dbReference type="NCBI Taxonomy" id="3078565"/>
    <lineage>
        <taxon>Bacteria</taxon>
        <taxon>Bacillati</taxon>
        <taxon>Actinomycetota</taxon>
        <taxon>Actinomycetes</taxon>
        <taxon>Kitasatosporales</taxon>
        <taxon>Streptomycetaceae</taxon>
        <taxon>Streptomyces</taxon>
    </lineage>
</organism>
<comment type="similarity">
    <text evidence="17">In the C-terminal section; belongs to the GTP cyclohydrolase II family.</text>
</comment>
<evidence type="ECO:0000313" key="20">
    <source>
        <dbReference type="Proteomes" id="UP001250181"/>
    </source>
</evidence>
<keyword evidence="7 17" id="KW-0479">Metal-binding</keyword>
<dbReference type="InterPro" id="IPR016299">
    <property type="entry name" value="Riboflavin_synth_RibBA"/>
</dbReference>
<feature type="binding site" evidence="17">
    <location>
        <begin position="280"/>
        <end position="284"/>
    </location>
    <ligand>
        <name>GTP</name>
        <dbReference type="ChEBI" id="CHEBI:37565"/>
    </ligand>
</feature>
<dbReference type="InterPro" id="IPR017945">
    <property type="entry name" value="DHBP_synth_RibB-like_a/b_dom"/>
</dbReference>
<dbReference type="Pfam" id="PF00926">
    <property type="entry name" value="DHBP_synthase"/>
    <property type="match status" value="1"/>
</dbReference>
<evidence type="ECO:0000256" key="15">
    <source>
        <dbReference type="ARBA" id="ARBA00023268"/>
    </source>
</evidence>
<evidence type="ECO:0000256" key="6">
    <source>
        <dbReference type="ARBA" id="ARBA00022619"/>
    </source>
</evidence>
<comment type="catalytic activity">
    <reaction evidence="16 17">
        <text>GTP + 4 H2O = 2,5-diamino-6-hydroxy-4-(5-phosphoribosylamino)-pyrimidine + formate + 2 phosphate + 3 H(+)</text>
        <dbReference type="Rhea" id="RHEA:23704"/>
        <dbReference type="ChEBI" id="CHEBI:15377"/>
        <dbReference type="ChEBI" id="CHEBI:15378"/>
        <dbReference type="ChEBI" id="CHEBI:15740"/>
        <dbReference type="ChEBI" id="CHEBI:37565"/>
        <dbReference type="ChEBI" id="CHEBI:43474"/>
        <dbReference type="ChEBI" id="CHEBI:58614"/>
        <dbReference type="EC" id="3.5.4.25"/>
    </reaction>
</comment>
<evidence type="ECO:0000256" key="7">
    <source>
        <dbReference type="ARBA" id="ARBA00022723"/>
    </source>
</evidence>
<feature type="binding site" evidence="17">
    <location>
        <position position="301"/>
    </location>
    <ligand>
        <name>GTP</name>
        <dbReference type="ChEBI" id="CHEBI:37565"/>
    </ligand>
</feature>
<keyword evidence="14 17" id="KW-0456">Lyase</keyword>
<feature type="binding site" evidence="17">
    <location>
        <begin position="324"/>
        <end position="326"/>
    </location>
    <ligand>
        <name>GTP</name>
        <dbReference type="ChEBI" id="CHEBI:37565"/>
    </ligand>
</feature>
<feature type="site" description="Essential for DHBP synthase activity" evidence="17">
    <location>
        <position position="180"/>
    </location>
</feature>
<dbReference type="CDD" id="cd00641">
    <property type="entry name" value="GTP_cyclohydro2"/>
    <property type="match status" value="1"/>
</dbReference>
<proteinExistence type="inferred from homology"/>
<keyword evidence="15 17" id="KW-0511">Multifunctional enzyme</keyword>
<comment type="pathway">
    <text evidence="3 17">Cofactor biosynthesis; riboflavin biosynthesis; 5-amino-6-(D-ribitylamino)uracil from GTP: step 1/4.</text>
</comment>
<feature type="region of interest" description="GTP cyclohydrolase II" evidence="17">
    <location>
        <begin position="218"/>
        <end position="441"/>
    </location>
</feature>
<evidence type="ECO:0000256" key="14">
    <source>
        <dbReference type="ARBA" id="ARBA00023239"/>
    </source>
</evidence>
<evidence type="ECO:0000256" key="12">
    <source>
        <dbReference type="ARBA" id="ARBA00023134"/>
    </source>
</evidence>
<dbReference type="HAMAP" id="MF_01283">
    <property type="entry name" value="RibBA"/>
    <property type="match status" value="1"/>
</dbReference>
<evidence type="ECO:0000256" key="17">
    <source>
        <dbReference type="HAMAP-Rule" id="MF_01283"/>
    </source>
</evidence>
<evidence type="ECO:0000256" key="1">
    <source>
        <dbReference type="ARBA" id="ARBA00000141"/>
    </source>
</evidence>
<keyword evidence="9 17" id="KW-0378">Hydrolase</keyword>
<keyword evidence="11 17" id="KW-0460">Magnesium</keyword>